<proteinExistence type="predicted"/>
<protein>
    <submittedName>
        <fullName evidence="1">Uncharacterized protein</fullName>
    </submittedName>
</protein>
<dbReference type="AlphaFoldDB" id="A0A4Z1CUD7"/>
<keyword evidence="2" id="KW-1185">Reference proteome</keyword>
<dbReference type="Proteomes" id="UP000298159">
    <property type="component" value="Unassembled WGS sequence"/>
</dbReference>
<organism evidence="1 2">
    <name type="scientific">Streptomyces bauhiniae</name>
    <dbReference type="NCBI Taxonomy" id="2340725"/>
    <lineage>
        <taxon>Bacteria</taxon>
        <taxon>Bacillati</taxon>
        <taxon>Actinomycetota</taxon>
        <taxon>Actinomycetes</taxon>
        <taxon>Kitasatosporales</taxon>
        <taxon>Streptomycetaceae</taxon>
        <taxon>Streptomyces</taxon>
    </lineage>
</organism>
<comment type="caution">
    <text evidence="1">The sequence shown here is derived from an EMBL/GenBank/DDBJ whole genome shotgun (WGS) entry which is preliminary data.</text>
</comment>
<evidence type="ECO:0000313" key="1">
    <source>
        <dbReference type="EMBL" id="TGN72512.1"/>
    </source>
</evidence>
<dbReference type="GeneID" id="95451541"/>
<name>A0A4Z1CUD7_9ACTN</name>
<gene>
    <name evidence="1" type="ORF">E5083_28610</name>
</gene>
<dbReference type="RefSeq" id="WP_135788583.1">
    <property type="nucleotide sequence ID" value="NZ_SRRT01000010.1"/>
</dbReference>
<reference evidence="1 2" key="1">
    <citation type="submission" date="2019-04" db="EMBL/GenBank/DDBJ databases">
        <title>Streptomyces sp. nov. Bv016 isolated from bark of Buahinia variegata.</title>
        <authorList>
            <person name="Kanchanasin P."/>
            <person name="Tanasupawat S."/>
            <person name="Yuki M."/>
            <person name="Kudo T."/>
        </authorList>
    </citation>
    <scope>NUCLEOTIDE SEQUENCE [LARGE SCALE GENOMIC DNA]</scope>
    <source>
        <strain evidence="1 2">Bv016</strain>
    </source>
</reference>
<sequence>MQWTEAEVALVPLGVRFAAVRIPAAIMHAAIGSEERDAVADVARDIFRGPVMAGLRSLGLTYWALVPWRASVYWPALPDTPYLGKGAYLSVPTIDRTELPGPHWIAPPRYAYDLCSLERLFDVGMRGSHILERDARTRR</sequence>
<dbReference type="EMBL" id="SRRT01000010">
    <property type="protein sequence ID" value="TGN72512.1"/>
    <property type="molecule type" value="Genomic_DNA"/>
</dbReference>
<accession>A0A4Z1CUD7</accession>
<evidence type="ECO:0000313" key="2">
    <source>
        <dbReference type="Proteomes" id="UP000298159"/>
    </source>
</evidence>